<dbReference type="Gene3D" id="2.115.10.20">
    <property type="entry name" value="Glycosyl hydrolase domain, family 43"/>
    <property type="match status" value="1"/>
</dbReference>
<protein>
    <submittedName>
        <fullName evidence="1">Glycoside hydrolase family protein</fullName>
    </submittedName>
</protein>
<reference evidence="1 2" key="1">
    <citation type="submission" date="2022-01" db="EMBL/GenBank/DDBJ databases">
        <title>Labilibaculum sp. nov, a marine bacterium isolated from Antarctica.</title>
        <authorList>
            <person name="Dai W."/>
        </authorList>
    </citation>
    <scope>NUCLEOTIDE SEQUENCE [LARGE SCALE GENOMIC DNA]</scope>
    <source>
        <strain evidence="1 2">DW002</strain>
    </source>
</reference>
<sequence length="365" mass="41594">MRYGVFIILLIGLSACSNWRSKQSKFNFKASIPEKFDKANIISEENYNVWGTNILKGKDGKYHAIYSRWPKKRGHLGWVTHSEVAHAVSDKLTGPYKFRNLVLPPRGTDFWDGSCTHNPHVIDHNGKFYLYHMGNHGSGYWDDTADTLMPKYKDAEWWVNRNNQRIGIAVADDLNGEWKRFDKPLINIDSTRRMVSTPVVSIRPDGKFLMVYKYVKEKEGMKGGRVVHVTALADSPLGPFKDTGIPFIETEASRFALDDHVEWFQNGHYYCIGKDHDGSLTPYDKGTMVLYTSDDEGLDWSLAKQALVLKAGKLHWIDGSETICERTADMPKLYFEKGILKALIIAVLPKDSEDSFSLVIPLNNR</sequence>
<dbReference type="EMBL" id="JAKJSC010000001">
    <property type="protein sequence ID" value="MDE5417426.1"/>
    <property type="molecule type" value="Genomic_DNA"/>
</dbReference>
<keyword evidence="2" id="KW-1185">Reference proteome</keyword>
<dbReference type="RefSeq" id="WP_275108766.1">
    <property type="nucleotide sequence ID" value="NZ_JAKJSC010000001.1"/>
</dbReference>
<keyword evidence="1" id="KW-0378">Hydrolase</keyword>
<name>A0ABT5VPR4_9BACT</name>
<evidence type="ECO:0000313" key="1">
    <source>
        <dbReference type="EMBL" id="MDE5417426.1"/>
    </source>
</evidence>
<organism evidence="1 2">
    <name type="scientific">Paralabilibaculum antarcticum</name>
    <dbReference type="NCBI Taxonomy" id="2912572"/>
    <lineage>
        <taxon>Bacteria</taxon>
        <taxon>Pseudomonadati</taxon>
        <taxon>Bacteroidota</taxon>
        <taxon>Bacteroidia</taxon>
        <taxon>Marinilabiliales</taxon>
        <taxon>Marinifilaceae</taxon>
        <taxon>Paralabilibaculum</taxon>
    </lineage>
</organism>
<dbReference type="InterPro" id="IPR023296">
    <property type="entry name" value="Glyco_hydro_beta-prop_sf"/>
</dbReference>
<dbReference type="CDD" id="cd08994">
    <property type="entry name" value="GH43_62_32_68_117_130-like"/>
    <property type="match status" value="1"/>
</dbReference>
<accession>A0ABT5VPR4</accession>
<comment type="caution">
    <text evidence="1">The sequence shown here is derived from an EMBL/GenBank/DDBJ whole genome shotgun (WGS) entry which is preliminary data.</text>
</comment>
<dbReference type="SUPFAM" id="SSF75005">
    <property type="entry name" value="Arabinanase/levansucrase/invertase"/>
    <property type="match status" value="2"/>
</dbReference>
<dbReference type="PROSITE" id="PS51257">
    <property type="entry name" value="PROKAR_LIPOPROTEIN"/>
    <property type="match status" value="1"/>
</dbReference>
<evidence type="ECO:0000313" key="2">
    <source>
        <dbReference type="Proteomes" id="UP001528920"/>
    </source>
</evidence>
<dbReference type="Proteomes" id="UP001528920">
    <property type="component" value="Unassembled WGS sequence"/>
</dbReference>
<dbReference type="GO" id="GO:0016787">
    <property type="term" value="F:hydrolase activity"/>
    <property type="evidence" value="ECO:0007669"/>
    <property type="project" value="UniProtKB-KW"/>
</dbReference>
<gene>
    <name evidence="1" type="ORF">L3049_05345</name>
</gene>
<proteinExistence type="predicted"/>